<dbReference type="AlphaFoldDB" id="A0A915KHK8"/>
<feature type="compositionally biased region" description="Basic and acidic residues" evidence="1">
    <location>
        <begin position="56"/>
        <end position="65"/>
    </location>
</feature>
<evidence type="ECO:0000256" key="1">
    <source>
        <dbReference type="SAM" id="MobiDB-lite"/>
    </source>
</evidence>
<dbReference type="Proteomes" id="UP000887565">
    <property type="component" value="Unplaced"/>
</dbReference>
<feature type="region of interest" description="Disordered" evidence="1">
    <location>
        <begin position="1"/>
        <end position="111"/>
    </location>
</feature>
<name>A0A915KHK8_ROMCU</name>
<protein>
    <submittedName>
        <fullName evidence="3">Uncharacterized protein</fullName>
    </submittedName>
</protein>
<proteinExistence type="predicted"/>
<feature type="compositionally biased region" description="Polar residues" evidence="1">
    <location>
        <begin position="1"/>
        <end position="12"/>
    </location>
</feature>
<organism evidence="2 3">
    <name type="scientific">Romanomermis culicivorax</name>
    <name type="common">Nematode worm</name>
    <dbReference type="NCBI Taxonomy" id="13658"/>
    <lineage>
        <taxon>Eukaryota</taxon>
        <taxon>Metazoa</taxon>
        <taxon>Ecdysozoa</taxon>
        <taxon>Nematoda</taxon>
        <taxon>Enoplea</taxon>
        <taxon>Dorylaimia</taxon>
        <taxon>Mermithida</taxon>
        <taxon>Mermithoidea</taxon>
        <taxon>Mermithidae</taxon>
        <taxon>Romanomermis</taxon>
    </lineage>
</organism>
<keyword evidence="2" id="KW-1185">Reference proteome</keyword>
<reference evidence="3" key="1">
    <citation type="submission" date="2022-11" db="UniProtKB">
        <authorList>
            <consortium name="WormBaseParasite"/>
        </authorList>
    </citation>
    <scope>IDENTIFICATION</scope>
</reference>
<feature type="compositionally biased region" description="Basic and acidic residues" evidence="1">
    <location>
        <begin position="23"/>
        <end position="46"/>
    </location>
</feature>
<accession>A0A915KHK8</accession>
<evidence type="ECO:0000313" key="2">
    <source>
        <dbReference type="Proteomes" id="UP000887565"/>
    </source>
</evidence>
<dbReference type="WBParaSite" id="nRc.2.0.1.t37870-RA">
    <property type="protein sequence ID" value="nRc.2.0.1.t37870-RA"/>
    <property type="gene ID" value="nRc.2.0.1.g37870"/>
</dbReference>
<evidence type="ECO:0000313" key="3">
    <source>
        <dbReference type="WBParaSite" id="nRc.2.0.1.t37870-RA"/>
    </source>
</evidence>
<sequence>MTPQPKVTSTKTAAPAKQTLPARHSDSHRSHHELHSRDNHHCKETQQPHTTSHDSPQYERRDDAPQHLTQSEQRRQVHSTSFYEDAYRCGFGGSPPKLTNYISPLHHNAET</sequence>